<reference evidence="2" key="1">
    <citation type="journal article" date="2003" name="Genome Biol.">
        <title>An integrated gene annotation and transcriptional profiling approach towards the full gene content of the Drosophila genome.</title>
        <authorList>
            <person name="Hild M."/>
            <person name="Beckmann B."/>
            <person name="Haas S.A."/>
            <person name="Koch B."/>
            <person name="Solovyev V."/>
            <person name="Busold C."/>
            <person name="Fellenberg K."/>
            <person name="Boutros M."/>
            <person name="Vingron M."/>
            <person name="Sauer F."/>
            <person name="Hoheisel J.D."/>
            <person name="Paro R."/>
        </authorList>
    </citation>
    <scope>NUCLEOTIDE SEQUENCE</scope>
</reference>
<dbReference type="AlphaFoldDB" id="Q6IGQ8"/>
<protein>
    <submittedName>
        <fullName evidence="2">HDC05671</fullName>
    </submittedName>
</protein>
<dbReference type="EMBL" id="BK003708">
    <property type="protein sequence ID" value="DAA02406.1"/>
    <property type="molecule type" value="Genomic_DNA"/>
</dbReference>
<evidence type="ECO:0000256" key="1">
    <source>
        <dbReference type="SAM" id="MobiDB-lite"/>
    </source>
</evidence>
<sequence>MRCISPRCFLDLTLNAITLSFSYSESAVNENNVLHNFAQLLQFREILGVSCILQLSYLHRIATTEQSSTSPLSRKIAERTRAVVTFSDLLAHLASGPTHVGGGDSRGYQLLDSRLPTWPHTNANIDYRNPQEGHFSSRERAQQLAKWEAHGNRFELNAIASLRRPSCISNAAQTNGRHLQTDPVNTEEPFSKTLTQVCSSGCPSHHITSQRHIKSNRLESISPRLSTQVAESGAMEWASRSGQPIWTWAAFFHQLQNAPIGVRRNAIKIPTRMRRGRLDIGTWESECAPNGCGNRCDRQIQHWLMDYVIFGSEAHQTGSATDLIHMFFSFYLSAINSSNWLHGSDSWDHICTSLGWQISWEPRGVKSGELEEHWPSGKKWNNKKRPSDHRLATRLSRNRRSNRSNSRQPGEEAANCHALPVVENRREKWEFQGGKVAGG</sequence>
<evidence type="ECO:0000313" key="2">
    <source>
        <dbReference type="EMBL" id="DAA02406.1"/>
    </source>
</evidence>
<proteinExistence type="predicted"/>
<name>Q6IGQ8_DROME</name>
<gene>
    <name evidence="2" type="ORF">HDC05671</name>
</gene>
<accession>Q6IGQ8</accession>
<organism evidence="2">
    <name type="scientific">Drosophila melanogaster</name>
    <name type="common">Fruit fly</name>
    <dbReference type="NCBI Taxonomy" id="7227"/>
    <lineage>
        <taxon>Eukaryota</taxon>
        <taxon>Metazoa</taxon>
        <taxon>Ecdysozoa</taxon>
        <taxon>Arthropoda</taxon>
        <taxon>Hexapoda</taxon>
        <taxon>Insecta</taxon>
        <taxon>Pterygota</taxon>
        <taxon>Neoptera</taxon>
        <taxon>Endopterygota</taxon>
        <taxon>Diptera</taxon>
        <taxon>Brachycera</taxon>
        <taxon>Muscomorpha</taxon>
        <taxon>Ephydroidea</taxon>
        <taxon>Drosophilidae</taxon>
        <taxon>Drosophila</taxon>
        <taxon>Sophophora</taxon>
    </lineage>
</organism>
<feature type="region of interest" description="Disordered" evidence="1">
    <location>
        <begin position="369"/>
        <end position="419"/>
    </location>
</feature>